<evidence type="ECO:0000313" key="4">
    <source>
        <dbReference type="WBParaSite" id="ECPE_0000562401-mRNA-1"/>
    </source>
</evidence>
<proteinExistence type="predicted"/>
<evidence type="ECO:0000313" key="2">
    <source>
        <dbReference type="EMBL" id="VDP76033.1"/>
    </source>
</evidence>
<dbReference type="EMBL" id="UZAN01042485">
    <property type="protein sequence ID" value="VDP76033.1"/>
    <property type="molecule type" value="Genomic_DNA"/>
</dbReference>
<reference evidence="2 3" key="2">
    <citation type="submission" date="2018-11" db="EMBL/GenBank/DDBJ databases">
        <authorList>
            <consortium name="Pathogen Informatics"/>
        </authorList>
    </citation>
    <scope>NUCLEOTIDE SEQUENCE [LARGE SCALE GENOMIC DNA]</scope>
    <source>
        <strain evidence="2 3">Egypt</strain>
    </source>
</reference>
<sequence>MSLTNGHRSSRGPQPGNLTLDPSSAAAAAAAFSLKASSLAHSDMNSSYCYDTSHYSPGPYQSMNNGLDRTVLSPHSPIECEFRNYGKKELYTAPVQTNASYRTGLKSTKELDKTEC</sequence>
<evidence type="ECO:0000256" key="1">
    <source>
        <dbReference type="SAM" id="MobiDB-lite"/>
    </source>
</evidence>
<evidence type="ECO:0000313" key="3">
    <source>
        <dbReference type="Proteomes" id="UP000272942"/>
    </source>
</evidence>
<reference evidence="4" key="1">
    <citation type="submission" date="2016-06" db="UniProtKB">
        <authorList>
            <consortium name="WormBaseParasite"/>
        </authorList>
    </citation>
    <scope>IDENTIFICATION</scope>
</reference>
<protein>
    <submittedName>
        <fullName evidence="4">Homeobox protein DLX-2</fullName>
    </submittedName>
</protein>
<gene>
    <name evidence="2" type="ORF">ECPE_LOCUS5611</name>
</gene>
<name>A0A183AF76_9TREM</name>
<dbReference type="AlphaFoldDB" id="A0A183AF76"/>
<dbReference type="WBParaSite" id="ECPE_0000562401-mRNA-1">
    <property type="protein sequence ID" value="ECPE_0000562401-mRNA-1"/>
    <property type="gene ID" value="ECPE_0000562401"/>
</dbReference>
<feature type="region of interest" description="Disordered" evidence="1">
    <location>
        <begin position="1"/>
        <end position="22"/>
    </location>
</feature>
<organism evidence="4">
    <name type="scientific">Echinostoma caproni</name>
    <dbReference type="NCBI Taxonomy" id="27848"/>
    <lineage>
        <taxon>Eukaryota</taxon>
        <taxon>Metazoa</taxon>
        <taxon>Spiralia</taxon>
        <taxon>Lophotrochozoa</taxon>
        <taxon>Platyhelminthes</taxon>
        <taxon>Trematoda</taxon>
        <taxon>Digenea</taxon>
        <taxon>Plagiorchiida</taxon>
        <taxon>Echinostomata</taxon>
        <taxon>Echinostomatoidea</taxon>
        <taxon>Echinostomatidae</taxon>
        <taxon>Echinostoma</taxon>
    </lineage>
</organism>
<keyword evidence="3" id="KW-1185">Reference proteome</keyword>
<dbReference type="Proteomes" id="UP000272942">
    <property type="component" value="Unassembled WGS sequence"/>
</dbReference>
<accession>A0A183AF76</accession>